<keyword evidence="2" id="KW-1185">Reference proteome</keyword>
<reference evidence="1" key="1">
    <citation type="journal article" date="2022" name="bioRxiv">
        <title>Genomics of Preaxostyla Flagellates Illuminates Evolutionary Transitions and the Path Towards Mitochondrial Loss.</title>
        <authorList>
            <person name="Novak L.V.F."/>
            <person name="Treitli S.C."/>
            <person name="Pyrih J."/>
            <person name="Halakuc P."/>
            <person name="Pipaliya S.V."/>
            <person name="Vacek V."/>
            <person name="Brzon O."/>
            <person name="Soukal P."/>
            <person name="Eme L."/>
            <person name="Dacks J.B."/>
            <person name="Karnkowska A."/>
            <person name="Elias M."/>
            <person name="Hampl V."/>
        </authorList>
    </citation>
    <scope>NUCLEOTIDE SEQUENCE</scope>
    <source>
        <strain evidence="1">RCP-MX</strain>
    </source>
</reference>
<dbReference type="EMBL" id="JAPMOS010000097">
    <property type="protein sequence ID" value="KAJ4455667.1"/>
    <property type="molecule type" value="Genomic_DNA"/>
</dbReference>
<dbReference type="Proteomes" id="UP001141327">
    <property type="component" value="Unassembled WGS sequence"/>
</dbReference>
<proteinExistence type="predicted"/>
<organism evidence="1 2">
    <name type="scientific">Paratrimastix pyriformis</name>
    <dbReference type="NCBI Taxonomy" id="342808"/>
    <lineage>
        <taxon>Eukaryota</taxon>
        <taxon>Metamonada</taxon>
        <taxon>Preaxostyla</taxon>
        <taxon>Paratrimastigidae</taxon>
        <taxon>Paratrimastix</taxon>
    </lineage>
</organism>
<comment type="caution">
    <text evidence="1">The sequence shown here is derived from an EMBL/GenBank/DDBJ whole genome shotgun (WGS) entry which is preliminary data.</text>
</comment>
<name>A0ABQ8U8M2_9EUKA</name>
<gene>
    <name evidence="1" type="ORF">PAPYR_9314</name>
</gene>
<protein>
    <submittedName>
        <fullName evidence="1">Uncharacterized protein</fullName>
    </submittedName>
</protein>
<evidence type="ECO:0000313" key="1">
    <source>
        <dbReference type="EMBL" id="KAJ4455667.1"/>
    </source>
</evidence>
<accession>A0ABQ8U8M2</accession>
<evidence type="ECO:0000313" key="2">
    <source>
        <dbReference type="Proteomes" id="UP001141327"/>
    </source>
</evidence>
<sequence length="198" mass="22018">MEGQPCSPCASPLHPQPCSPAVTPAPPVLQGAMWRVLPLKEFRNTPGVQFHLVPIDKIGTIHSIDRVFHAHSAQSPGPVGDVQRPWYYHQNQDDNLLVFHGERTTELYNSLTHSIETFLVTPNKIMKDGQVLYDGPAVLCWPAGTFHRVSSGPEGSMSENFAVHKSGWHVETNFSIYDLNLATGQSRVIRVGREDQLM</sequence>